<dbReference type="PATRIC" id="fig|718255.3.peg.2282"/>
<feature type="transmembrane region" description="Helical" evidence="1">
    <location>
        <begin position="29"/>
        <end position="49"/>
    </location>
</feature>
<evidence type="ECO:0000313" key="2">
    <source>
        <dbReference type="EMBL" id="CBL11736.1"/>
    </source>
</evidence>
<sequence length="50" mass="5657">MKMEFTDMKEIIRHKIKHNLKRIETSIKWVLFAIISGVVAGGAGTLFILA</sequence>
<accession>D4KWJ6</accession>
<evidence type="ECO:0000313" key="3">
    <source>
        <dbReference type="Proteomes" id="UP000008953"/>
    </source>
</evidence>
<protein>
    <submittedName>
        <fullName evidence="2">Uncharacterized protein</fullName>
    </submittedName>
</protein>
<name>D4KWJ6_9FIRM</name>
<reference evidence="2 3" key="1">
    <citation type="submission" date="2010-03" db="EMBL/GenBank/DDBJ databases">
        <title>The genome sequence of Roseburia intestinalis XB6B4.</title>
        <authorList>
            <consortium name="metaHIT consortium -- http://www.metahit.eu/"/>
            <person name="Pajon A."/>
            <person name="Turner K."/>
            <person name="Parkhill J."/>
            <person name="Bernalier A."/>
        </authorList>
    </citation>
    <scope>NUCLEOTIDE SEQUENCE [LARGE SCALE GENOMIC DNA]</scope>
    <source>
        <strain evidence="2 3">XB6B4</strain>
    </source>
</reference>
<dbReference type="AlphaFoldDB" id="D4KWJ6"/>
<dbReference type="KEGG" id="rix:RO1_10810"/>
<dbReference type="Proteomes" id="UP000008953">
    <property type="component" value="Chromosome"/>
</dbReference>
<keyword evidence="1" id="KW-0472">Membrane</keyword>
<keyword evidence="1" id="KW-1133">Transmembrane helix</keyword>
<dbReference type="EMBL" id="FP929050">
    <property type="protein sequence ID" value="CBL11736.1"/>
    <property type="molecule type" value="Genomic_DNA"/>
</dbReference>
<evidence type="ECO:0000256" key="1">
    <source>
        <dbReference type="SAM" id="Phobius"/>
    </source>
</evidence>
<dbReference type="HOGENOM" id="CLU_3122269_0_0_9"/>
<gene>
    <name evidence="2" type="ORF">RO1_10810</name>
</gene>
<reference evidence="2 3" key="2">
    <citation type="submission" date="2010-03" db="EMBL/GenBank/DDBJ databases">
        <authorList>
            <person name="Pajon A."/>
        </authorList>
    </citation>
    <scope>NUCLEOTIDE SEQUENCE [LARGE SCALE GENOMIC DNA]</scope>
    <source>
        <strain evidence="2 3">XB6B4</strain>
    </source>
</reference>
<organism evidence="2 3">
    <name type="scientific">Roseburia intestinalis XB6B4</name>
    <dbReference type="NCBI Taxonomy" id="718255"/>
    <lineage>
        <taxon>Bacteria</taxon>
        <taxon>Bacillati</taxon>
        <taxon>Bacillota</taxon>
        <taxon>Clostridia</taxon>
        <taxon>Lachnospirales</taxon>
        <taxon>Lachnospiraceae</taxon>
        <taxon>Roseburia</taxon>
    </lineage>
</organism>
<proteinExistence type="predicted"/>
<keyword evidence="1" id="KW-0812">Transmembrane</keyword>